<name>A0A1H3EB24_9BACT</name>
<dbReference type="Gene3D" id="1.20.1600.10">
    <property type="entry name" value="Outer membrane efflux proteins (OEP)"/>
    <property type="match status" value="1"/>
</dbReference>
<dbReference type="InterPro" id="IPR051906">
    <property type="entry name" value="TolC-like"/>
</dbReference>
<dbReference type="PANTHER" id="PTHR30026:SF20">
    <property type="entry name" value="OUTER MEMBRANE PROTEIN TOLC"/>
    <property type="match status" value="1"/>
</dbReference>
<organism evidence="8 9">
    <name type="scientific">Hymenobacter psychrophilus</name>
    <dbReference type="NCBI Taxonomy" id="651662"/>
    <lineage>
        <taxon>Bacteria</taxon>
        <taxon>Pseudomonadati</taxon>
        <taxon>Bacteroidota</taxon>
        <taxon>Cytophagia</taxon>
        <taxon>Cytophagales</taxon>
        <taxon>Hymenobacteraceae</taxon>
        <taxon>Hymenobacter</taxon>
    </lineage>
</organism>
<keyword evidence="9" id="KW-1185">Reference proteome</keyword>
<dbReference type="STRING" id="651662.SAMN04488069_10339"/>
<accession>A0A1H3EB24</accession>
<protein>
    <submittedName>
        <fullName evidence="8">Outer membrane protein TolC</fullName>
    </submittedName>
</protein>
<evidence type="ECO:0000256" key="7">
    <source>
        <dbReference type="ARBA" id="ARBA00023237"/>
    </source>
</evidence>
<dbReference type="RefSeq" id="WP_175470864.1">
    <property type="nucleotide sequence ID" value="NZ_FNOV01000003.1"/>
</dbReference>
<evidence type="ECO:0000256" key="3">
    <source>
        <dbReference type="ARBA" id="ARBA00022448"/>
    </source>
</evidence>
<gene>
    <name evidence="8" type="ORF">SAMN04488069_10339</name>
</gene>
<dbReference type="GO" id="GO:1990281">
    <property type="term" value="C:efflux pump complex"/>
    <property type="evidence" value="ECO:0007669"/>
    <property type="project" value="TreeGrafter"/>
</dbReference>
<dbReference type="Pfam" id="PF02321">
    <property type="entry name" value="OEP"/>
    <property type="match status" value="2"/>
</dbReference>
<keyword evidence="3" id="KW-0813">Transport</keyword>
<evidence type="ECO:0000313" key="9">
    <source>
        <dbReference type="Proteomes" id="UP000199249"/>
    </source>
</evidence>
<dbReference type="GO" id="GO:0009279">
    <property type="term" value="C:cell outer membrane"/>
    <property type="evidence" value="ECO:0007669"/>
    <property type="project" value="UniProtKB-SubCell"/>
</dbReference>
<dbReference type="Proteomes" id="UP000199249">
    <property type="component" value="Unassembled WGS sequence"/>
</dbReference>
<evidence type="ECO:0000313" key="8">
    <source>
        <dbReference type="EMBL" id="SDX75448.1"/>
    </source>
</evidence>
<dbReference type="SUPFAM" id="SSF56954">
    <property type="entry name" value="Outer membrane efflux proteins (OEP)"/>
    <property type="match status" value="1"/>
</dbReference>
<dbReference type="GO" id="GO:0015562">
    <property type="term" value="F:efflux transmembrane transporter activity"/>
    <property type="evidence" value="ECO:0007669"/>
    <property type="project" value="InterPro"/>
</dbReference>
<evidence type="ECO:0000256" key="5">
    <source>
        <dbReference type="ARBA" id="ARBA00022692"/>
    </source>
</evidence>
<dbReference type="PANTHER" id="PTHR30026">
    <property type="entry name" value="OUTER MEMBRANE PROTEIN TOLC"/>
    <property type="match status" value="1"/>
</dbReference>
<dbReference type="InterPro" id="IPR003423">
    <property type="entry name" value="OMP_efflux"/>
</dbReference>
<evidence type="ECO:0000256" key="2">
    <source>
        <dbReference type="ARBA" id="ARBA00007613"/>
    </source>
</evidence>
<dbReference type="GO" id="GO:0015288">
    <property type="term" value="F:porin activity"/>
    <property type="evidence" value="ECO:0007669"/>
    <property type="project" value="TreeGrafter"/>
</dbReference>
<keyword evidence="4" id="KW-1134">Transmembrane beta strand</keyword>
<proteinExistence type="inferred from homology"/>
<comment type="subcellular location">
    <subcellularLocation>
        <location evidence="1">Cell outer membrane</location>
    </subcellularLocation>
</comment>
<keyword evidence="6" id="KW-0472">Membrane</keyword>
<dbReference type="EMBL" id="FNOV01000003">
    <property type="protein sequence ID" value="SDX75448.1"/>
    <property type="molecule type" value="Genomic_DNA"/>
</dbReference>
<reference evidence="9" key="1">
    <citation type="submission" date="2016-10" db="EMBL/GenBank/DDBJ databases">
        <authorList>
            <person name="Varghese N."/>
            <person name="Submissions S."/>
        </authorList>
    </citation>
    <scope>NUCLEOTIDE SEQUENCE [LARGE SCALE GENOMIC DNA]</scope>
    <source>
        <strain evidence="9">CGMCC 1.8975</strain>
    </source>
</reference>
<dbReference type="AlphaFoldDB" id="A0A1H3EB24"/>
<keyword evidence="5" id="KW-0812">Transmembrane</keyword>
<comment type="similarity">
    <text evidence="2">Belongs to the outer membrane factor (OMF) (TC 1.B.17) family.</text>
</comment>
<evidence type="ECO:0000256" key="1">
    <source>
        <dbReference type="ARBA" id="ARBA00004442"/>
    </source>
</evidence>
<evidence type="ECO:0000256" key="4">
    <source>
        <dbReference type="ARBA" id="ARBA00022452"/>
    </source>
</evidence>
<sequence length="458" mass="51776">MNQLLRAFGLPGLSLLLLLLPLLSRAQVAAPAPPLPGQPLSLAECLQYALQNQPLVRQARLDEAIGERQIRVGLSAWLPQVQGTGTYTRNFQLPVAVLPNFTDPSAPAQIRRIGLQNVSNLGLQGNQVLYNADVLRTARSARYVRQQNGQNTVSYQIDVVRDVSKAFYDILLTNEQLRVLDEAITRQQKQLKDAFAQYEVGLKDKIDYKRAEIAVKNAVTDRKSTAENLKGKYAALRQLMGAPPEAAPVTLTYDTLQLARETMLDTLEPLAFERRIEIQQLLTQQQLQRLDVDYYRLGFLPTLSAFGNYVKVYQNNDFAELYKQAFPTSQAGLQLGLPIFTGTRRLQNLKIANLRQDRLSLQVLDTKNQISTEYEQALARYKGNFLDLQAQRQNRDDAREIYKIIKLQYDEGIKTYLEVIVAENDLRTSQLNYYNALYAVLAAKLDVQRALGTLPVAY</sequence>
<evidence type="ECO:0000256" key="6">
    <source>
        <dbReference type="ARBA" id="ARBA00023136"/>
    </source>
</evidence>
<keyword evidence="7" id="KW-0998">Cell outer membrane</keyword>